<organism evidence="1 2">
    <name type="scientific">Aureococcus anophagefferens</name>
    <name type="common">Harmful bloom alga</name>
    <dbReference type="NCBI Taxonomy" id="44056"/>
    <lineage>
        <taxon>Eukaryota</taxon>
        <taxon>Sar</taxon>
        <taxon>Stramenopiles</taxon>
        <taxon>Ochrophyta</taxon>
        <taxon>Pelagophyceae</taxon>
        <taxon>Pelagomonadales</taxon>
        <taxon>Pelagomonadaceae</taxon>
        <taxon>Aureococcus</taxon>
    </lineage>
</organism>
<sequence length="403" mass="43828">MNRLPADVSRHVADLLTAREALALLFAGGRRGCNLTSAFREANTLRRVARVRNETDAALFSRWDALPGSLHEFVLAATSQPERLLAGVFRGAARAGVAALSRVDVARLRIPRRRSRDVDERAMIRSLRREFSPETVQMLEENAVALGDDSSVKSLLLSLGIDNTTDSFFAGAIGQLASARAGRGRGTPQARATRAWIARHALTRMPASPQTPESHTSIYTKVADLLLQHWVFPQLGAPSIGGRDIALVYDRVRIAPLADPALPGRDICDACLGHDGTQRRALLCCRVCDYALCGACCGRAQQDTHECAPRLIDIGYGLSKSPSAYTEHVKLVLRDYFSAGAVIDSEDRLRANEALHARIKAQEAWVATAAADRLRARAQLARGPAAHEAWLARVYGDAPEMGE</sequence>
<evidence type="ECO:0008006" key="3">
    <source>
        <dbReference type="Google" id="ProtNLM"/>
    </source>
</evidence>
<evidence type="ECO:0000313" key="2">
    <source>
        <dbReference type="Proteomes" id="UP001363151"/>
    </source>
</evidence>
<comment type="caution">
    <text evidence="1">The sequence shown here is derived from an EMBL/GenBank/DDBJ whole genome shotgun (WGS) entry which is preliminary data.</text>
</comment>
<evidence type="ECO:0000313" key="1">
    <source>
        <dbReference type="EMBL" id="KAK7254335.1"/>
    </source>
</evidence>
<keyword evidence="2" id="KW-1185">Reference proteome</keyword>
<gene>
    <name evidence="1" type="ORF">SO694_00009462</name>
</gene>
<accession>A0ABR1GEJ9</accession>
<proteinExistence type="predicted"/>
<reference evidence="1 2" key="1">
    <citation type="submission" date="2024-03" db="EMBL/GenBank/DDBJ databases">
        <title>Aureococcus anophagefferens CCMP1851 and Kratosvirus quantuckense: Draft genome of a second virus-susceptible host strain in the model system.</title>
        <authorList>
            <person name="Chase E."/>
            <person name="Truchon A.R."/>
            <person name="Schepens W."/>
            <person name="Wilhelm S.W."/>
        </authorList>
    </citation>
    <scope>NUCLEOTIDE SEQUENCE [LARGE SCALE GENOMIC DNA]</scope>
    <source>
        <strain evidence="1 2">CCMP1851</strain>
    </source>
</reference>
<name>A0ABR1GEJ9_AURAN</name>
<dbReference type="Proteomes" id="UP001363151">
    <property type="component" value="Unassembled WGS sequence"/>
</dbReference>
<dbReference type="EMBL" id="JBBJCI010000031">
    <property type="protein sequence ID" value="KAK7254335.1"/>
    <property type="molecule type" value="Genomic_DNA"/>
</dbReference>
<protein>
    <recommendedName>
        <fullName evidence="3">ZZ-type domain-containing protein</fullName>
    </recommendedName>
</protein>